<evidence type="ECO:0000313" key="1">
    <source>
        <dbReference type="EMBL" id="KER23378.1"/>
    </source>
</evidence>
<dbReference type="AlphaFoldDB" id="A0A074Z8D4"/>
<feature type="non-terminal residue" evidence="1">
    <location>
        <position position="317"/>
    </location>
</feature>
<dbReference type="PANTHER" id="PTHR47027">
    <property type="entry name" value="REVERSE TRANSCRIPTASE DOMAIN-CONTAINING PROTEIN"/>
    <property type="match status" value="1"/>
</dbReference>
<keyword evidence="2" id="KW-1185">Reference proteome</keyword>
<reference evidence="1 2" key="1">
    <citation type="submission" date="2013-11" db="EMBL/GenBank/DDBJ databases">
        <title>Opisthorchis viverrini - life in the bile duct.</title>
        <authorList>
            <person name="Young N.D."/>
            <person name="Nagarajan N."/>
            <person name="Lin S.J."/>
            <person name="Korhonen P.K."/>
            <person name="Jex A.R."/>
            <person name="Hall R.S."/>
            <person name="Safavi-Hemami H."/>
            <person name="Kaewkong W."/>
            <person name="Bertrand D."/>
            <person name="Gao S."/>
            <person name="Seet Q."/>
            <person name="Wongkham S."/>
            <person name="Teh B.T."/>
            <person name="Wongkham C."/>
            <person name="Intapan P.M."/>
            <person name="Maleewong W."/>
            <person name="Yang X."/>
            <person name="Hu M."/>
            <person name="Wang Z."/>
            <person name="Hofmann A."/>
            <person name="Sternberg P.W."/>
            <person name="Tan P."/>
            <person name="Wang J."/>
            <person name="Gasser R.B."/>
        </authorList>
    </citation>
    <scope>NUCLEOTIDE SEQUENCE [LARGE SCALE GENOMIC DNA]</scope>
</reference>
<dbReference type="RefSeq" id="XP_009172877.1">
    <property type="nucleotide sequence ID" value="XM_009174613.1"/>
</dbReference>
<feature type="non-terminal residue" evidence="1">
    <location>
        <position position="1"/>
    </location>
</feature>
<dbReference type="KEGG" id="ovi:T265_14650"/>
<accession>A0A074Z8D4</accession>
<protein>
    <submittedName>
        <fullName evidence="1">Uncharacterized protein</fullName>
    </submittedName>
</protein>
<dbReference type="GeneID" id="20328816"/>
<evidence type="ECO:0000313" key="2">
    <source>
        <dbReference type="Proteomes" id="UP000054324"/>
    </source>
</evidence>
<dbReference type="CTD" id="20328816"/>
<dbReference type="OrthoDB" id="3945418at2759"/>
<proteinExistence type="predicted"/>
<dbReference type="PANTHER" id="PTHR47027:SF20">
    <property type="entry name" value="REVERSE TRANSCRIPTASE-LIKE PROTEIN WITH RNA-DIRECTED DNA POLYMERASE DOMAIN"/>
    <property type="match status" value="1"/>
</dbReference>
<organism evidence="1 2">
    <name type="scientific">Opisthorchis viverrini</name>
    <name type="common">Southeast Asian liver fluke</name>
    <dbReference type="NCBI Taxonomy" id="6198"/>
    <lineage>
        <taxon>Eukaryota</taxon>
        <taxon>Metazoa</taxon>
        <taxon>Spiralia</taxon>
        <taxon>Lophotrochozoa</taxon>
        <taxon>Platyhelminthes</taxon>
        <taxon>Trematoda</taxon>
        <taxon>Digenea</taxon>
        <taxon>Opisthorchiida</taxon>
        <taxon>Opisthorchiata</taxon>
        <taxon>Opisthorchiidae</taxon>
        <taxon>Opisthorchis</taxon>
    </lineage>
</organism>
<dbReference type="EMBL" id="KL596851">
    <property type="protein sequence ID" value="KER23378.1"/>
    <property type="molecule type" value="Genomic_DNA"/>
</dbReference>
<name>A0A074Z8D4_OPIVI</name>
<dbReference type="Proteomes" id="UP000054324">
    <property type="component" value="Unassembled WGS sequence"/>
</dbReference>
<gene>
    <name evidence="1" type="ORF">T265_14650</name>
</gene>
<sequence length="317" mass="35543">WARWPKWLEREFTDRKVRGSNPTSATRLPLSRPGQPGSILALVLPFGWNASRPRAGDMDILTEQLKTSGCSTNPTKSVIARTPVASDWCIPESQGTCGSSHGGTLLLYGCETWPVRVAELRFLQVSDIRYLRTIARVGWCRRIRNEAVRKRVFGCVTGTSIEECVQHQKLRWLGHVLRPEGARWLKWLEREFTDRKVRSNPNSASRLPLSKLGQPGSIPALVLPSSSMAARHRKGVTAKRNKWSNLPTRKSGVRTPPLPLDFPYIDLGNLAVSQPSCNLWVAWQLGTEKLLQLNDFFTCAILTDVASTNSEPQIYCS</sequence>